<keyword evidence="1" id="KW-0472">Membrane</keyword>
<dbReference type="AlphaFoldDB" id="A0AAD9NFE8"/>
<accession>A0AAD9NFE8</accession>
<feature type="transmembrane region" description="Helical" evidence="1">
    <location>
        <begin position="58"/>
        <end position="80"/>
    </location>
</feature>
<evidence type="ECO:0000313" key="3">
    <source>
        <dbReference type="Proteomes" id="UP001208570"/>
    </source>
</evidence>
<sequence length="420" mass="47023">MDPEYTSVGNESVCSCDPDDGLPTPPTSDFIQTAILTVLVIVGFVMTKSAYDEVRQIISRVTLVIIGAGPVGLLSLIAAARCGHVSDIVLYEEKSRTELFANNFQIALDPDSVSFLKSLAIDFDNIEGCWEKGTFYTRTGVFLEYLMSSVPKFNIRIDLRLKTKFTKQSLKDLELIFGRLVVIVCDGANGKASSLLGLSDEFTQHSCRSYGAVAILERHDQRSVPAPEVRVHNLNFQFGNYHQDCYRDPVPQAFHLKIFGSLRHRCLALLAPRSESKTLKALKVLLDHSVMRNIFLVCYNKYKSDCETDIDDTDGVKWLKFSPRMFEVKLANRRESVAYVEDANIFVITEGDTARRLNFHTGLDVNLGIDGLTSLAKFLQMAASADTERAILQALNYKHEHSKQLSQHFINNGLNAAMYT</sequence>
<dbReference type="InterPro" id="IPR036188">
    <property type="entry name" value="FAD/NAD-bd_sf"/>
</dbReference>
<evidence type="ECO:0000256" key="1">
    <source>
        <dbReference type="SAM" id="Phobius"/>
    </source>
</evidence>
<gene>
    <name evidence="2" type="ORF">LSH36_37g02019</name>
</gene>
<comment type="caution">
    <text evidence="2">The sequence shown here is derived from an EMBL/GenBank/DDBJ whole genome shotgun (WGS) entry which is preliminary data.</text>
</comment>
<keyword evidence="3" id="KW-1185">Reference proteome</keyword>
<dbReference type="Gene3D" id="3.50.50.60">
    <property type="entry name" value="FAD/NAD(P)-binding domain"/>
    <property type="match status" value="1"/>
</dbReference>
<dbReference type="Proteomes" id="UP001208570">
    <property type="component" value="Unassembled WGS sequence"/>
</dbReference>
<evidence type="ECO:0000313" key="2">
    <source>
        <dbReference type="EMBL" id="KAK2166598.1"/>
    </source>
</evidence>
<dbReference type="EMBL" id="JAODUP010000037">
    <property type="protein sequence ID" value="KAK2166598.1"/>
    <property type="molecule type" value="Genomic_DNA"/>
</dbReference>
<reference evidence="2" key="1">
    <citation type="journal article" date="2023" name="Mol. Biol. Evol.">
        <title>Third-Generation Sequencing Reveals the Adaptive Role of the Epigenome in Three Deep-Sea Polychaetes.</title>
        <authorList>
            <person name="Perez M."/>
            <person name="Aroh O."/>
            <person name="Sun Y."/>
            <person name="Lan Y."/>
            <person name="Juniper S.K."/>
            <person name="Young C.R."/>
            <person name="Angers B."/>
            <person name="Qian P.Y."/>
        </authorList>
    </citation>
    <scope>NUCLEOTIDE SEQUENCE</scope>
    <source>
        <strain evidence="2">P08H-3</strain>
    </source>
</reference>
<organism evidence="2 3">
    <name type="scientific">Paralvinella palmiformis</name>
    <dbReference type="NCBI Taxonomy" id="53620"/>
    <lineage>
        <taxon>Eukaryota</taxon>
        <taxon>Metazoa</taxon>
        <taxon>Spiralia</taxon>
        <taxon>Lophotrochozoa</taxon>
        <taxon>Annelida</taxon>
        <taxon>Polychaeta</taxon>
        <taxon>Sedentaria</taxon>
        <taxon>Canalipalpata</taxon>
        <taxon>Terebellida</taxon>
        <taxon>Terebelliformia</taxon>
        <taxon>Alvinellidae</taxon>
        <taxon>Paralvinella</taxon>
    </lineage>
</organism>
<name>A0AAD9NFE8_9ANNE</name>
<feature type="transmembrane region" description="Helical" evidence="1">
    <location>
        <begin position="30"/>
        <end position="46"/>
    </location>
</feature>
<protein>
    <submittedName>
        <fullName evidence="2">Uncharacterized protein</fullName>
    </submittedName>
</protein>
<proteinExistence type="predicted"/>
<keyword evidence="1" id="KW-0812">Transmembrane</keyword>
<dbReference type="SUPFAM" id="SSF51905">
    <property type="entry name" value="FAD/NAD(P)-binding domain"/>
    <property type="match status" value="1"/>
</dbReference>
<keyword evidence="1" id="KW-1133">Transmembrane helix</keyword>